<gene>
    <name evidence="10" type="ORF">UW25_C0011G0007</name>
</gene>
<evidence type="ECO:0000256" key="3">
    <source>
        <dbReference type="ARBA" id="ARBA00022475"/>
    </source>
</evidence>
<evidence type="ECO:0000256" key="6">
    <source>
        <dbReference type="ARBA" id="ARBA00022989"/>
    </source>
</evidence>
<evidence type="ECO:0000256" key="4">
    <source>
        <dbReference type="ARBA" id="ARBA00022519"/>
    </source>
</evidence>
<name>A0A837IC78_9BACT</name>
<dbReference type="Proteomes" id="UP000033815">
    <property type="component" value="Unassembled WGS sequence"/>
</dbReference>
<evidence type="ECO:0000256" key="1">
    <source>
        <dbReference type="ARBA" id="ARBA00004429"/>
    </source>
</evidence>
<organism evidence="10 11">
    <name type="scientific">Candidatus Nomurabacteria bacterium GW2011_GWB1_44_12</name>
    <dbReference type="NCBI Taxonomy" id="1618748"/>
    <lineage>
        <taxon>Bacteria</taxon>
        <taxon>Candidatus Nomuraibacteriota</taxon>
    </lineage>
</organism>
<dbReference type="PANTHER" id="PTHR30012">
    <property type="entry name" value="GENERAL SECRETION PATHWAY PROTEIN"/>
    <property type="match status" value="1"/>
</dbReference>
<dbReference type="Gene3D" id="1.20.81.30">
    <property type="entry name" value="Type II secretion system (T2SS), domain F"/>
    <property type="match status" value="1"/>
</dbReference>
<evidence type="ECO:0000256" key="7">
    <source>
        <dbReference type="ARBA" id="ARBA00023136"/>
    </source>
</evidence>
<dbReference type="InterPro" id="IPR018076">
    <property type="entry name" value="T2SS_GspF_dom"/>
</dbReference>
<evidence type="ECO:0000256" key="5">
    <source>
        <dbReference type="ARBA" id="ARBA00022692"/>
    </source>
</evidence>
<dbReference type="InterPro" id="IPR042094">
    <property type="entry name" value="T2SS_GspF_sf"/>
</dbReference>
<evidence type="ECO:0000259" key="9">
    <source>
        <dbReference type="Pfam" id="PF00482"/>
    </source>
</evidence>
<proteinExistence type="inferred from homology"/>
<comment type="similarity">
    <text evidence="2">Belongs to the GSP F family.</text>
</comment>
<protein>
    <submittedName>
        <fullName evidence="10">FimO</fullName>
    </submittedName>
</protein>
<comment type="subcellular location">
    <subcellularLocation>
        <location evidence="1">Cell inner membrane</location>
        <topology evidence="1">Multi-pass membrane protein</topology>
    </subcellularLocation>
</comment>
<dbReference type="GO" id="GO:0005886">
    <property type="term" value="C:plasma membrane"/>
    <property type="evidence" value="ECO:0007669"/>
    <property type="project" value="UniProtKB-SubCell"/>
</dbReference>
<keyword evidence="7 8" id="KW-0472">Membrane</keyword>
<evidence type="ECO:0000313" key="10">
    <source>
        <dbReference type="EMBL" id="KKT36209.1"/>
    </source>
</evidence>
<evidence type="ECO:0000256" key="2">
    <source>
        <dbReference type="ARBA" id="ARBA00005745"/>
    </source>
</evidence>
<comment type="caution">
    <text evidence="10">The sequence shown here is derived from an EMBL/GenBank/DDBJ whole genome shotgun (WGS) entry which is preliminary data.</text>
</comment>
<feature type="transmembrane region" description="Helical" evidence="8">
    <location>
        <begin position="168"/>
        <end position="187"/>
    </location>
</feature>
<sequence>MIFIYEVYNKDGATVRGEYEAGSREEVVQYLLRRDLTPISVEAIRGGKAGLDLSISLFEKIKSVDILFLVRNLSATVKAGLSIVEALDILIADTEKKMMKNILREVQALVKNGQPLSAGFANFANQFPPVFLGMLRAGEASGQLERTLTELGQYLSKEYALRAKVKSALTYPIILLVLFFLVSQKHLLPAVWSFRGSQNSSLGFQVCLHTVLLLT</sequence>
<keyword evidence="6 8" id="KW-1133">Transmembrane helix</keyword>
<reference evidence="10 11" key="1">
    <citation type="journal article" date="2015" name="Nature">
        <title>rRNA introns, odd ribosomes, and small enigmatic genomes across a large radiation of phyla.</title>
        <authorList>
            <person name="Brown C.T."/>
            <person name="Hug L.A."/>
            <person name="Thomas B.C."/>
            <person name="Sharon I."/>
            <person name="Castelle C.J."/>
            <person name="Singh A."/>
            <person name="Wilkins M.J."/>
            <person name="Williams K.H."/>
            <person name="Banfield J.F."/>
        </authorList>
    </citation>
    <scope>NUCLEOTIDE SEQUENCE [LARGE SCALE GENOMIC DNA]</scope>
</reference>
<dbReference type="EMBL" id="LCHP01000011">
    <property type="protein sequence ID" value="KKT36209.1"/>
    <property type="molecule type" value="Genomic_DNA"/>
</dbReference>
<keyword evidence="4" id="KW-0997">Cell inner membrane</keyword>
<dbReference type="PANTHER" id="PTHR30012:SF0">
    <property type="entry name" value="TYPE II SECRETION SYSTEM PROTEIN F-RELATED"/>
    <property type="match status" value="1"/>
</dbReference>
<dbReference type="FunFam" id="1.20.81.30:FF:000001">
    <property type="entry name" value="Type II secretion system protein F"/>
    <property type="match status" value="1"/>
</dbReference>
<feature type="domain" description="Type II secretion system protein GspF" evidence="9">
    <location>
        <begin position="70"/>
        <end position="182"/>
    </location>
</feature>
<dbReference type="InterPro" id="IPR003004">
    <property type="entry name" value="GspF/PilC"/>
</dbReference>
<dbReference type="Pfam" id="PF00482">
    <property type="entry name" value="T2SSF"/>
    <property type="match status" value="1"/>
</dbReference>
<evidence type="ECO:0000256" key="8">
    <source>
        <dbReference type="SAM" id="Phobius"/>
    </source>
</evidence>
<accession>A0A837IC78</accession>
<keyword evidence="5 8" id="KW-0812">Transmembrane</keyword>
<keyword evidence="3" id="KW-1003">Cell membrane</keyword>
<evidence type="ECO:0000313" key="11">
    <source>
        <dbReference type="Proteomes" id="UP000033815"/>
    </source>
</evidence>
<dbReference type="AlphaFoldDB" id="A0A837IC78"/>